<sequence length="144" mass="15810">MKYLLIFTAALFLTSCGNDKKENATGNYAANAVQKTPLEQSVARGKEIYGELCVTCHMPNGKGVPGAFPPLNPSDWLTEKRIESIHAVKYGLKGEIVVNGQTYNNVMLPLGLDDQEVADVMNYTIQTWNKGEMVTAEDVKAVEK</sequence>
<feature type="domain" description="Cytochrome c" evidence="5">
    <location>
        <begin position="40"/>
        <end position="128"/>
    </location>
</feature>
<comment type="caution">
    <text evidence="6">The sequence shown here is derived from an EMBL/GenBank/DDBJ whole genome shotgun (WGS) entry which is preliminary data.</text>
</comment>
<protein>
    <submittedName>
        <fullName evidence="6">Cytochrome C</fullName>
    </submittedName>
</protein>
<dbReference type="Gene3D" id="1.10.760.10">
    <property type="entry name" value="Cytochrome c-like domain"/>
    <property type="match status" value="1"/>
</dbReference>
<reference evidence="7" key="1">
    <citation type="journal article" date="2017" name="Proc. Natl. Acad. Sci. U.S.A.">
        <title>Simulation of Deepwater Horizon oil plume reveals substrate specialization within a complex community of hydrocarbon-degraders.</title>
        <authorList>
            <person name="Hu P."/>
            <person name="Dubinsky E.A."/>
            <person name="Probst A.J."/>
            <person name="Wang J."/>
            <person name="Sieber C.M.K."/>
            <person name="Tom L.M."/>
            <person name="Gardinali P."/>
            <person name="Banfield J.F."/>
            <person name="Atlas R.M."/>
            <person name="Andersen G.L."/>
        </authorList>
    </citation>
    <scope>NUCLEOTIDE SEQUENCE [LARGE SCALE GENOMIC DNA]</scope>
</reference>
<keyword evidence="1 4" id="KW-0349">Heme</keyword>
<dbReference type="EMBL" id="MAAX01000157">
    <property type="protein sequence ID" value="OUS12581.1"/>
    <property type="molecule type" value="Genomic_DNA"/>
</dbReference>
<dbReference type="SUPFAM" id="SSF46626">
    <property type="entry name" value="Cytochrome c"/>
    <property type="match status" value="1"/>
</dbReference>
<dbReference type="RefSeq" id="WP_303687320.1">
    <property type="nucleotide sequence ID" value="NZ_CAJXYO010000005.1"/>
</dbReference>
<dbReference type="InterPro" id="IPR036909">
    <property type="entry name" value="Cyt_c-like_dom_sf"/>
</dbReference>
<evidence type="ECO:0000256" key="3">
    <source>
        <dbReference type="ARBA" id="ARBA00023004"/>
    </source>
</evidence>
<keyword evidence="2 4" id="KW-0479">Metal-binding</keyword>
<gene>
    <name evidence="6" type="ORF">A9Q93_10155</name>
</gene>
<evidence type="ECO:0000259" key="5">
    <source>
        <dbReference type="PROSITE" id="PS51007"/>
    </source>
</evidence>
<dbReference type="PROSITE" id="PS51007">
    <property type="entry name" value="CYTC"/>
    <property type="match status" value="1"/>
</dbReference>
<keyword evidence="3 4" id="KW-0408">Iron</keyword>
<accession>A0A1Z8AQH3</accession>
<evidence type="ECO:0000256" key="1">
    <source>
        <dbReference type="ARBA" id="ARBA00022617"/>
    </source>
</evidence>
<dbReference type="AlphaFoldDB" id="A0A1Z8AQH3"/>
<evidence type="ECO:0000313" key="7">
    <source>
        <dbReference type="Proteomes" id="UP000196102"/>
    </source>
</evidence>
<evidence type="ECO:0000313" key="6">
    <source>
        <dbReference type="EMBL" id="OUS12581.1"/>
    </source>
</evidence>
<dbReference type="Proteomes" id="UP000196102">
    <property type="component" value="Unassembled WGS sequence"/>
</dbReference>
<dbReference type="PANTHER" id="PTHR35008:SF8">
    <property type="entry name" value="ALCOHOL DEHYDROGENASE CYTOCHROME C SUBUNIT"/>
    <property type="match status" value="1"/>
</dbReference>
<dbReference type="GO" id="GO:0020037">
    <property type="term" value="F:heme binding"/>
    <property type="evidence" value="ECO:0007669"/>
    <property type="project" value="InterPro"/>
</dbReference>
<proteinExistence type="predicted"/>
<organism evidence="6 7">
    <name type="scientific">Nonlabens dokdonensis</name>
    <dbReference type="NCBI Taxonomy" id="328515"/>
    <lineage>
        <taxon>Bacteria</taxon>
        <taxon>Pseudomonadati</taxon>
        <taxon>Bacteroidota</taxon>
        <taxon>Flavobacteriia</taxon>
        <taxon>Flavobacteriales</taxon>
        <taxon>Flavobacteriaceae</taxon>
        <taxon>Nonlabens</taxon>
    </lineage>
</organism>
<evidence type="ECO:0000256" key="4">
    <source>
        <dbReference type="PROSITE-ProRule" id="PRU00433"/>
    </source>
</evidence>
<dbReference type="Pfam" id="PF00034">
    <property type="entry name" value="Cytochrom_C"/>
    <property type="match status" value="1"/>
</dbReference>
<evidence type="ECO:0000256" key="2">
    <source>
        <dbReference type="ARBA" id="ARBA00022723"/>
    </source>
</evidence>
<dbReference type="GO" id="GO:0009055">
    <property type="term" value="F:electron transfer activity"/>
    <property type="evidence" value="ECO:0007669"/>
    <property type="project" value="InterPro"/>
</dbReference>
<dbReference type="GO" id="GO:0046872">
    <property type="term" value="F:metal ion binding"/>
    <property type="evidence" value="ECO:0007669"/>
    <property type="project" value="UniProtKB-KW"/>
</dbReference>
<dbReference type="InterPro" id="IPR051459">
    <property type="entry name" value="Cytochrome_c-type_DH"/>
</dbReference>
<dbReference type="PROSITE" id="PS51257">
    <property type="entry name" value="PROKAR_LIPOPROTEIN"/>
    <property type="match status" value="1"/>
</dbReference>
<name>A0A1Z8AQH3_9FLAO</name>
<dbReference type="PANTHER" id="PTHR35008">
    <property type="entry name" value="BLL4482 PROTEIN-RELATED"/>
    <property type="match status" value="1"/>
</dbReference>
<dbReference type="InterPro" id="IPR009056">
    <property type="entry name" value="Cyt_c-like_dom"/>
</dbReference>